<feature type="region of interest" description="Disordered" evidence="1">
    <location>
        <begin position="160"/>
        <end position="179"/>
    </location>
</feature>
<organism evidence="2 3">
    <name type="scientific">Skeletonema marinoi</name>
    <dbReference type="NCBI Taxonomy" id="267567"/>
    <lineage>
        <taxon>Eukaryota</taxon>
        <taxon>Sar</taxon>
        <taxon>Stramenopiles</taxon>
        <taxon>Ochrophyta</taxon>
        <taxon>Bacillariophyta</taxon>
        <taxon>Coscinodiscophyceae</taxon>
        <taxon>Thalassiosirophycidae</taxon>
        <taxon>Thalassiosirales</taxon>
        <taxon>Skeletonemataceae</taxon>
        <taxon>Skeletonema</taxon>
        <taxon>Skeletonema marinoi-dohrnii complex</taxon>
    </lineage>
</organism>
<evidence type="ECO:0000313" key="3">
    <source>
        <dbReference type="Proteomes" id="UP001224775"/>
    </source>
</evidence>
<name>A0AAD8Y7G7_9STRA</name>
<proteinExistence type="predicted"/>
<keyword evidence="3" id="KW-1185">Reference proteome</keyword>
<evidence type="ECO:0000256" key="1">
    <source>
        <dbReference type="SAM" id="MobiDB-lite"/>
    </source>
</evidence>
<evidence type="ECO:0000313" key="2">
    <source>
        <dbReference type="EMBL" id="KAK1740437.1"/>
    </source>
</evidence>
<dbReference type="AlphaFoldDB" id="A0AAD8Y7G7"/>
<gene>
    <name evidence="2" type="ORF">QTG54_008532</name>
</gene>
<sequence>MSSRLSKKLLSPATSRILACSTRTGQLQLTKLGQRCHHLLPLTCGNVSLRNFAAESAPPSSYNPAYPPILFDLVLRSDWKSALKRVSSHPIEARYRHPRGYTLLHCAVEYGAPVELIDKMAKANPEALYMKDWQGRSIADVAIDSDTKVFLEKLSQSQDDLQKTKQEEGKTEEVDPNLSSSHMKLISKQLLDIETSCHRLRIQLDALVDKVEGK</sequence>
<dbReference type="EMBL" id="JATAAI010000015">
    <property type="protein sequence ID" value="KAK1740437.1"/>
    <property type="molecule type" value="Genomic_DNA"/>
</dbReference>
<reference evidence="2" key="1">
    <citation type="submission" date="2023-06" db="EMBL/GenBank/DDBJ databases">
        <title>Survivors Of The Sea: Transcriptome response of Skeletonema marinoi to long-term dormancy.</title>
        <authorList>
            <person name="Pinder M.I.M."/>
            <person name="Kourtchenko O."/>
            <person name="Robertson E.K."/>
            <person name="Larsson T."/>
            <person name="Maumus F."/>
            <person name="Osuna-Cruz C.M."/>
            <person name="Vancaester E."/>
            <person name="Stenow R."/>
            <person name="Vandepoele K."/>
            <person name="Ploug H."/>
            <person name="Bruchert V."/>
            <person name="Godhe A."/>
            <person name="Topel M."/>
        </authorList>
    </citation>
    <scope>NUCLEOTIDE SEQUENCE</scope>
    <source>
        <strain evidence="2">R05AC</strain>
    </source>
</reference>
<evidence type="ECO:0008006" key="4">
    <source>
        <dbReference type="Google" id="ProtNLM"/>
    </source>
</evidence>
<accession>A0AAD8Y7G7</accession>
<feature type="compositionally biased region" description="Basic and acidic residues" evidence="1">
    <location>
        <begin position="160"/>
        <end position="173"/>
    </location>
</feature>
<comment type="caution">
    <text evidence="2">The sequence shown here is derived from an EMBL/GenBank/DDBJ whole genome shotgun (WGS) entry which is preliminary data.</text>
</comment>
<protein>
    <recommendedName>
        <fullName evidence="4">Ankyrin repeat domain-containing protein</fullName>
    </recommendedName>
</protein>
<dbReference type="Proteomes" id="UP001224775">
    <property type="component" value="Unassembled WGS sequence"/>
</dbReference>